<dbReference type="InterPro" id="IPR001138">
    <property type="entry name" value="Zn2Cys6_DnaBD"/>
</dbReference>
<dbReference type="GO" id="GO:0003677">
    <property type="term" value="F:DNA binding"/>
    <property type="evidence" value="ECO:0007669"/>
    <property type="project" value="InterPro"/>
</dbReference>
<dbReference type="PANTHER" id="PTHR47338">
    <property type="entry name" value="ZN(II)2CYS6 TRANSCRIPTION FACTOR (EUROFUNG)-RELATED"/>
    <property type="match status" value="1"/>
</dbReference>
<evidence type="ECO:0000313" key="8">
    <source>
        <dbReference type="EMBL" id="SCU84537.1"/>
    </source>
</evidence>
<keyword evidence="2" id="KW-0479">Metal-binding</keyword>
<dbReference type="PANTHER" id="PTHR47338:SF5">
    <property type="entry name" value="ZN(II)2CYS6 TRANSCRIPTION FACTOR (EUROFUNG)"/>
    <property type="match status" value="1"/>
</dbReference>
<dbReference type="GO" id="GO:0006351">
    <property type="term" value="P:DNA-templated transcription"/>
    <property type="evidence" value="ECO:0007669"/>
    <property type="project" value="InterPro"/>
</dbReference>
<dbReference type="GO" id="GO:0005634">
    <property type="term" value="C:nucleus"/>
    <property type="evidence" value="ECO:0007669"/>
    <property type="project" value="UniProtKB-SubCell"/>
</dbReference>
<dbReference type="OrthoDB" id="39175at2759"/>
<keyword evidence="9" id="KW-1185">Reference proteome</keyword>
<name>A0A1G4J490_9SACH</name>
<dbReference type="EMBL" id="LT598446">
    <property type="protein sequence ID" value="SCU84537.1"/>
    <property type="molecule type" value="Genomic_DNA"/>
</dbReference>
<evidence type="ECO:0000256" key="1">
    <source>
        <dbReference type="ARBA" id="ARBA00004123"/>
    </source>
</evidence>
<dbReference type="GO" id="GO:0000981">
    <property type="term" value="F:DNA-binding transcription factor activity, RNA polymerase II-specific"/>
    <property type="evidence" value="ECO:0007669"/>
    <property type="project" value="InterPro"/>
</dbReference>
<evidence type="ECO:0000259" key="7">
    <source>
        <dbReference type="PROSITE" id="PS50048"/>
    </source>
</evidence>
<dbReference type="CDD" id="cd12148">
    <property type="entry name" value="fungal_TF_MHR"/>
    <property type="match status" value="1"/>
</dbReference>
<dbReference type="InterPro" id="IPR007219">
    <property type="entry name" value="XnlR_reg_dom"/>
</dbReference>
<keyword evidence="3" id="KW-0862">Zinc</keyword>
<dbReference type="PROSITE" id="PS50048">
    <property type="entry name" value="ZN2_CY6_FUNGAL_2"/>
    <property type="match status" value="1"/>
</dbReference>
<proteinExistence type="predicted"/>
<dbReference type="InterPro" id="IPR050815">
    <property type="entry name" value="TF_fung"/>
</dbReference>
<keyword evidence="6" id="KW-0539">Nucleus</keyword>
<dbReference type="Gene3D" id="4.10.240.10">
    <property type="entry name" value="Zn(2)-C6 fungal-type DNA-binding domain"/>
    <property type="match status" value="1"/>
</dbReference>
<organism evidence="8 9">
    <name type="scientific">Lachancea nothofagi CBS 11611</name>
    <dbReference type="NCBI Taxonomy" id="1266666"/>
    <lineage>
        <taxon>Eukaryota</taxon>
        <taxon>Fungi</taxon>
        <taxon>Dikarya</taxon>
        <taxon>Ascomycota</taxon>
        <taxon>Saccharomycotina</taxon>
        <taxon>Saccharomycetes</taxon>
        <taxon>Saccharomycetales</taxon>
        <taxon>Saccharomycetaceae</taxon>
        <taxon>Lachancea</taxon>
    </lineage>
</organism>
<keyword evidence="4" id="KW-0805">Transcription regulation</keyword>
<evidence type="ECO:0000256" key="3">
    <source>
        <dbReference type="ARBA" id="ARBA00022833"/>
    </source>
</evidence>
<dbReference type="GO" id="GO:0008270">
    <property type="term" value="F:zinc ion binding"/>
    <property type="evidence" value="ECO:0007669"/>
    <property type="project" value="InterPro"/>
</dbReference>
<evidence type="ECO:0000256" key="5">
    <source>
        <dbReference type="ARBA" id="ARBA00023163"/>
    </source>
</evidence>
<dbReference type="AlphaFoldDB" id="A0A1G4J490"/>
<protein>
    <submittedName>
        <fullName evidence="8">LANO_0C01640g1_1</fullName>
    </submittedName>
</protein>
<reference evidence="9" key="1">
    <citation type="submission" date="2016-03" db="EMBL/GenBank/DDBJ databases">
        <authorList>
            <person name="Devillers Hugo."/>
        </authorList>
    </citation>
    <scope>NUCLEOTIDE SEQUENCE [LARGE SCALE GENOMIC DNA]</scope>
</reference>
<evidence type="ECO:0000256" key="4">
    <source>
        <dbReference type="ARBA" id="ARBA00023015"/>
    </source>
</evidence>
<dbReference type="PROSITE" id="PS00463">
    <property type="entry name" value="ZN2_CY6_FUNGAL_1"/>
    <property type="match status" value="1"/>
</dbReference>
<dbReference type="SMART" id="SM00906">
    <property type="entry name" value="Fungal_trans"/>
    <property type="match status" value="1"/>
</dbReference>
<dbReference type="Pfam" id="PF04082">
    <property type="entry name" value="Fungal_trans"/>
    <property type="match status" value="1"/>
</dbReference>
<dbReference type="CDD" id="cd00067">
    <property type="entry name" value="GAL4"/>
    <property type="match status" value="1"/>
</dbReference>
<dbReference type="SUPFAM" id="SSF57701">
    <property type="entry name" value="Zn2/Cys6 DNA-binding domain"/>
    <property type="match status" value="1"/>
</dbReference>
<evidence type="ECO:0000256" key="6">
    <source>
        <dbReference type="ARBA" id="ARBA00023242"/>
    </source>
</evidence>
<evidence type="ECO:0000256" key="2">
    <source>
        <dbReference type="ARBA" id="ARBA00022723"/>
    </source>
</evidence>
<sequence>MRRACSRCRKHKIKCAHNGQPPCSYCSQRNLDDECELSFPEYKKPEKSYEQSKNEFKVSKPNLTNEIPVPLAFTTEVRPSMKTLCEPIHIAQPETQAALSSSTIFDIVPLIPAYVIRDAILRMCGSFPELTFFHLPTALERPDSLHPVLVGAILSHTSFFDPYKDSNGRLSSDQWLGVSCYQVTHCVYENLTLQTVFNNYQFLLEPSIDVARALLILCVVKWGHNEYYAAWMLHGCGARMVQSLNFDESFNSRSKQYPLLRKIKARAYWCAFVLDKIICTGQNKCFALSEFSDIPLPVDDNEFSFPAFDYRQQEKLKYKVGFNLTLNNFLEQCRDNPDLVRELPFTVYVYLWSLWGKLNRRTMRPDRESLELECPWDSTTEAYKFLREIDELWSLLPNEWKWSKDKYLRYDPPIVRDNLMITMNCLYHISIAFFNREFLPFLPYDVERPVGPPDTNFPSRPNNDYWIESARSCFRSARDLSLLLGTLLKEETDRPVGAPFRNSVLVSPFYSFVAFTCGVVTTYGANFHWMDPDNALYKEDSDNPANLRNCYNVTVKILKAKEDDFMATKNWLGAVLKIDEINRFVAQNREKAKHLDGDRKRSKDLKRSLIEPNVDAKHIEKMFPILPPPRPSRQHSVEHMYPSPTADSYYTKVGLFPHQKDGEGRALYHSNLQPRFISPAIRAHSSQYGFPTNALDLSYSRPSSSVLPPATACAPSPNFFPTQQPQIPGLGGLTEHPNVPSPFPHKTPVNPAQGSAFLKSFTHFPYGNHHHSCQRSRKGTHVSETMHTTPNEIRVELDTDKLNLFFNDHELDLLQQFKG</sequence>
<dbReference type="InterPro" id="IPR036864">
    <property type="entry name" value="Zn2-C6_fun-type_DNA-bd_sf"/>
</dbReference>
<accession>A0A1G4J490</accession>
<dbReference type="Pfam" id="PF00172">
    <property type="entry name" value="Zn_clus"/>
    <property type="match status" value="1"/>
</dbReference>
<comment type="subcellular location">
    <subcellularLocation>
        <location evidence="1">Nucleus</location>
    </subcellularLocation>
</comment>
<gene>
    <name evidence="8" type="ORF">LANO_0C01640G</name>
</gene>
<evidence type="ECO:0000313" key="9">
    <source>
        <dbReference type="Proteomes" id="UP000189911"/>
    </source>
</evidence>
<keyword evidence="5" id="KW-0804">Transcription</keyword>
<dbReference type="Proteomes" id="UP000189911">
    <property type="component" value="Chromosome C"/>
</dbReference>
<feature type="domain" description="Zn(2)-C6 fungal-type" evidence="7">
    <location>
        <begin position="4"/>
        <end position="37"/>
    </location>
</feature>